<keyword evidence="3 7" id="KW-0812">Transmembrane</keyword>
<dbReference type="Pfam" id="PF04103">
    <property type="entry name" value="CD20"/>
    <property type="match status" value="1"/>
</dbReference>
<comment type="similarity">
    <text evidence="2">Belongs to the MS4A family.</text>
</comment>
<feature type="transmembrane region" description="Helical" evidence="7">
    <location>
        <begin position="14"/>
        <end position="35"/>
    </location>
</feature>
<reference evidence="9" key="1">
    <citation type="submission" date="2025-08" db="UniProtKB">
        <authorList>
            <consortium name="RefSeq"/>
        </authorList>
    </citation>
    <scope>IDENTIFICATION</scope>
    <source>
        <tissue evidence="9">Testes</tissue>
    </source>
</reference>
<evidence type="ECO:0000313" key="8">
    <source>
        <dbReference type="Proteomes" id="UP000694865"/>
    </source>
</evidence>
<keyword evidence="4 7" id="KW-1133">Transmembrane helix</keyword>
<keyword evidence="5 7" id="KW-0472">Membrane</keyword>
<sequence>MCDCRISNRTLRHIGISLIFLGLLSVVLGVMRIPLGLSPIKYASEQIWTGAFVAFTGVCSYVAGKATEDTRNKGWLTTFLVFSIITVIISFAGWCLAITAVADERANYHWICDPYDIWRDCDYYELSTRQGYTTSITLSSISVFLAFLECVLVFSYSIVACCAISRPAQATQHTVVYQPQYGQNVTVVQSGQQYLPAHGGQVYLSPGVASPGQPMQQPIQQPMVQYPPGSYPQQAPMTQPTAPPEYHSELPPSYDQLQTDSYNKY</sequence>
<feature type="compositionally biased region" description="Polar residues" evidence="6">
    <location>
        <begin position="255"/>
        <end position="265"/>
    </location>
</feature>
<dbReference type="Proteomes" id="UP000694865">
    <property type="component" value="Unplaced"/>
</dbReference>
<evidence type="ECO:0000313" key="9">
    <source>
        <dbReference type="RefSeq" id="XP_002735230.1"/>
    </source>
</evidence>
<feature type="transmembrane region" description="Helical" evidence="7">
    <location>
        <begin position="47"/>
        <end position="64"/>
    </location>
</feature>
<proteinExistence type="inferred from homology"/>
<dbReference type="InterPro" id="IPR030417">
    <property type="entry name" value="MS4A"/>
</dbReference>
<dbReference type="InterPro" id="IPR007237">
    <property type="entry name" value="CD20-like"/>
</dbReference>
<evidence type="ECO:0000256" key="6">
    <source>
        <dbReference type="SAM" id="MobiDB-lite"/>
    </source>
</evidence>
<dbReference type="PANTHER" id="PTHR23320:SF130">
    <property type="entry name" value="TRANSMEMBRANE PROTEIN 212"/>
    <property type="match status" value="1"/>
</dbReference>
<feature type="region of interest" description="Disordered" evidence="6">
    <location>
        <begin position="210"/>
        <end position="265"/>
    </location>
</feature>
<evidence type="ECO:0000256" key="4">
    <source>
        <dbReference type="ARBA" id="ARBA00022989"/>
    </source>
</evidence>
<evidence type="ECO:0000256" key="3">
    <source>
        <dbReference type="ARBA" id="ARBA00022692"/>
    </source>
</evidence>
<dbReference type="GeneID" id="100372273"/>
<dbReference type="PANTHER" id="PTHR23320">
    <property type="entry name" value="MEMBRANE-SPANNING 4-DOMAINS SUBFAMILY A MS4A -RELATED"/>
    <property type="match status" value="1"/>
</dbReference>
<feature type="transmembrane region" description="Helical" evidence="7">
    <location>
        <begin position="141"/>
        <end position="164"/>
    </location>
</feature>
<protein>
    <submittedName>
        <fullName evidence="9">Uncharacterized protein LOC100372273</fullName>
    </submittedName>
</protein>
<evidence type="ECO:0000256" key="5">
    <source>
        <dbReference type="ARBA" id="ARBA00023136"/>
    </source>
</evidence>
<dbReference type="RefSeq" id="XP_002735230.1">
    <property type="nucleotide sequence ID" value="XM_002735184.2"/>
</dbReference>
<keyword evidence="8" id="KW-1185">Reference proteome</keyword>
<gene>
    <name evidence="9" type="primary">LOC100372273</name>
</gene>
<feature type="compositionally biased region" description="Low complexity" evidence="6">
    <location>
        <begin position="211"/>
        <end position="240"/>
    </location>
</feature>
<evidence type="ECO:0000256" key="1">
    <source>
        <dbReference type="ARBA" id="ARBA00004141"/>
    </source>
</evidence>
<evidence type="ECO:0000256" key="2">
    <source>
        <dbReference type="ARBA" id="ARBA00009565"/>
    </source>
</evidence>
<organism evidence="8 9">
    <name type="scientific">Saccoglossus kowalevskii</name>
    <name type="common">Acorn worm</name>
    <dbReference type="NCBI Taxonomy" id="10224"/>
    <lineage>
        <taxon>Eukaryota</taxon>
        <taxon>Metazoa</taxon>
        <taxon>Hemichordata</taxon>
        <taxon>Enteropneusta</taxon>
        <taxon>Harrimaniidae</taxon>
        <taxon>Saccoglossus</taxon>
    </lineage>
</organism>
<evidence type="ECO:0000256" key="7">
    <source>
        <dbReference type="SAM" id="Phobius"/>
    </source>
</evidence>
<comment type="subcellular location">
    <subcellularLocation>
        <location evidence="1">Membrane</location>
        <topology evidence="1">Multi-pass membrane protein</topology>
    </subcellularLocation>
</comment>
<accession>A0ABM0GQR7</accession>
<name>A0ABM0GQR7_SACKO</name>
<feature type="transmembrane region" description="Helical" evidence="7">
    <location>
        <begin position="76"/>
        <end position="101"/>
    </location>
</feature>